<evidence type="ECO:0000256" key="5">
    <source>
        <dbReference type="SAM" id="Phobius"/>
    </source>
</evidence>
<dbReference type="CDD" id="cd08505">
    <property type="entry name" value="PBP2_NikA_DppA_OppA_like_18"/>
    <property type="match status" value="1"/>
</dbReference>
<gene>
    <name evidence="7" type="ordered locus">Thicy_0856</name>
</gene>
<dbReference type="Gene3D" id="3.90.76.10">
    <property type="entry name" value="Dipeptide-binding Protein, Domain 1"/>
    <property type="match status" value="1"/>
</dbReference>
<dbReference type="eggNOG" id="COG4166">
    <property type="taxonomic scope" value="Bacteria"/>
</dbReference>
<keyword evidence="8" id="KW-1185">Reference proteome</keyword>
<dbReference type="Proteomes" id="UP000009232">
    <property type="component" value="Chromosome"/>
</dbReference>
<organism evidence="7 8">
    <name type="scientific">Thiomicrospira cyclica (strain DSM 14477 / JCM 11371 / ALM1)</name>
    <name type="common">Thioalkalimicrobium cyclicum</name>
    <dbReference type="NCBI Taxonomy" id="717773"/>
    <lineage>
        <taxon>Bacteria</taxon>
        <taxon>Pseudomonadati</taxon>
        <taxon>Pseudomonadota</taxon>
        <taxon>Gammaproteobacteria</taxon>
        <taxon>Thiotrichales</taxon>
        <taxon>Piscirickettsiaceae</taxon>
        <taxon>Thiomicrospira</taxon>
    </lineage>
</organism>
<dbReference type="EMBL" id="CP002776">
    <property type="protein sequence ID" value="AEG31628.1"/>
    <property type="molecule type" value="Genomic_DNA"/>
</dbReference>
<dbReference type="InterPro" id="IPR000914">
    <property type="entry name" value="SBP_5_dom"/>
</dbReference>
<keyword evidence="5" id="KW-0472">Membrane</keyword>
<protein>
    <submittedName>
        <fullName evidence="7">ABC-type transporter, periplasmic subunit</fullName>
    </submittedName>
</protein>
<evidence type="ECO:0000256" key="3">
    <source>
        <dbReference type="ARBA" id="ARBA00022448"/>
    </source>
</evidence>
<dbReference type="GO" id="GO:1904680">
    <property type="term" value="F:peptide transmembrane transporter activity"/>
    <property type="evidence" value="ECO:0007669"/>
    <property type="project" value="TreeGrafter"/>
</dbReference>
<dbReference type="HOGENOM" id="CLU_017028_6_0_6"/>
<evidence type="ECO:0000313" key="7">
    <source>
        <dbReference type="EMBL" id="AEG31628.1"/>
    </source>
</evidence>
<dbReference type="GO" id="GO:0015833">
    <property type="term" value="P:peptide transport"/>
    <property type="evidence" value="ECO:0007669"/>
    <property type="project" value="TreeGrafter"/>
</dbReference>
<reference evidence="7 8" key="1">
    <citation type="submission" date="2011-05" db="EMBL/GenBank/DDBJ databases">
        <title>Complete sequence of Thioalkalimicrobium cyclicum ALM1.</title>
        <authorList>
            <consortium name="US DOE Joint Genome Institute"/>
            <person name="Lucas S."/>
            <person name="Han J."/>
            <person name="Lapidus A."/>
            <person name="Cheng J.-F."/>
            <person name="Goodwin L."/>
            <person name="Pitluck S."/>
            <person name="Peters L."/>
            <person name="Mikhailova N."/>
            <person name="Davenport K."/>
            <person name="Han C."/>
            <person name="Tapia R."/>
            <person name="Land M."/>
            <person name="Hauser L."/>
            <person name="Kyrpides N."/>
            <person name="Ivanova N."/>
            <person name="Pagani I."/>
            <person name="Kappler U."/>
            <person name="Woyke T."/>
        </authorList>
    </citation>
    <scope>NUCLEOTIDE SEQUENCE [LARGE SCALE GENOMIC DNA]</scope>
    <source>
        <strain evidence="8">DSM 14477 / JCM 11371 / ALM1</strain>
    </source>
</reference>
<proteinExistence type="inferred from homology"/>
<comment type="subcellular location">
    <subcellularLocation>
        <location evidence="1">Cell envelope</location>
    </subcellularLocation>
</comment>
<dbReference type="KEGG" id="tcy:Thicy_0856"/>
<dbReference type="Gene3D" id="3.10.105.10">
    <property type="entry name" value="Dipeptide-binding Protein, Domain 3"/>
    <property type="match status" value="1"/>
</dbReference>
<dbReference type="Pfam" id="PF00496">
    <property type="entry name" value="SBP_bac_5"/>
    <property type="match status" value="1"/>
</dbReference>
<evidence type="ECO:0000256" key="2">
    <source>
        <dbReference type="ARBA" id="ARBA00005695"/>
    </source>
</evidence>
<dbReference type="STRING" id="717773.Thicy_0856"/>
<dbReference type="AlphaFoldDB" id="F6DCP2"/>
<accession>F6DCP2</accession>
<dbReference type="GO" id="GO:0030313">
    <property type="term" value="C:cell envelope"/>
    <property type="evidence" value="ECO:0007669"/>
    <property type="project" value="UniProtKB-SubCell"/>
</dbReference>
<keyword evidence="5" id="KW-0812">Transmembrane</keyword>
<keyword evidence="3" id="KW-0813">Transport</keyword>
<evidence type="ECO:0000259" key="6">
    <source>
        <dbReference type="Pfam" id="PF00496"/>
    </source>
</evidence>
<feature type="domain" description="Solute-binding protein family 5" evidence="6">
    <location>
        <begin position="174"/>
        <end position="594"/>
    </location>
</feature>
<evidence type="ECO:0000256" key="4">
    <source>
        <dbReference type="ARBA" id="ARBA00022729"/>
    </source>
</evidence>
<sequence length="738" mass="84378">MHLTRPGQFFASFVKPLLILAIALGLVACADQWNRPYTEEAVVSNTLFTAFSAPPKHLDPVRAYSSNEWQIISQILEPPLQYHYLKRPFTLEPLTLTEMPKVRYFNAERFEVAHDAADLAYSEFTLNLKSGIQFQPHPAFARDANGEFVYLPLDARKAANLGSPFELSQLATRELTAADYAYAIKRMAVRQNHSPVLDTMMNYIVGLREFSEQVSADRAEVDREAFFDLRPYQIPGVEVVNDHQLRIQIEGVYPQFMYWLAMNFFAPVPWEVEQFYAQPGLVARNINFNTFPVGTGPFFLEENNPNLRMRLVRNPVFHEQFYPDSGLTYYMPESLLRDAGKRLPLLDQVVYTLEKESVPYWNKFLQGYYDASGVSSDSFDQAVQVSVSGELDLTGEMAEKGIQMRSGIEPTVFYLAFNMLDDVIGGYSADRQKLRQALSIAVNYEEFISIFMNERGMAAQGPIPPGIFGHLEGEEGVNPYVHEWVNGEYQRKSLDTARELLAQAGYPNGLNPATGRPLQLHFDAVATGPDDRARMDWMRKQFETLGIELVIRATDANRFQDKVRNGDAQIFFWGWGADYPDPENFLFLLYGPNGSVATGGAGINSANYANPEFDRLFEQMRNMENSPERLVIIQEMLDIVRQDAPWVFALHPRSLALYHSWYHNVWPNRLANNSVKYLSVDPELRLQKQAEWNRPVVWPLWLTGFLTLALFIWAARAYRARQQQRIQPQSTNTGGRKL</sequence>
<dbReference type="PANTHER" id="PTHR30290:SF10">
    <property type="entry name" value="PERIPLASMIC OLIGOPEPTIDE-BINDING PROTEIN-RELATED"/>
    <property type="match status" value="1"/>
</dbReference>
<dbReference type="RefSeq" id="WP_013835406.1">
    <property type="nucleotide sequence ID" value="NC_015581.1"/>
</dbReference>
<dbReference type="OrthoDB" id="9801912at2"/>
<evidence type="ECO:0000313" key="8">
    <source>
        <dbReference type="Proteomes" id="UP000009232"/>
    </source>
</evidence>
<feature type="transmembrane region" description="Helical" evidence="5">
    <location>
        <begin position="696"/>
        <end position="715"/>
    </location>
</feature>
<keyword evidence="4" id="KW-0732">Signal</keyword>
<keyword evidence="5" id="KW-1133">Transmembrane helix</keyword>
<dbReference type="PANTHER" id="PTHR30290">
    <property type="entry name" value="PERIPLASMIC BINDING COMPONENT OF ABC TRANSPORTER"/>
    <property type="match status" value="1"/>
</dbReference>
<name>F6DCP2_THICA</name>
<dbReference type="SUPFAM" id="SSF53850">
    <property type="entry name" value="Periplasmic binding protein-like II"/>
    <property type="match status" value="1"/>
</dbReference>
<comment type="similarity">
    <text evidence="2">Belongs to the bacterial solute-binding protein 5 family.</text>
</comment>
<dbReference type="PROSITE" id="PS51257">
    <property type="entry name" value="PROKAR_LIPOPROTEIN"/>
    <property type="match status" value="1"/>
</dbReference>
<dbReference type="InterPro" id="IPR039424">
    <property type="entry name" value="SBP_5"/>
</dbReference>
<dbReference type="Gene3D" id="3.40.190.10">
    <property type="entry name" value="Periplasmic binding protein-like II"/>
    <property type="match status" value="1"/>
</dbReference>
<evidence type="ECO:0000256" key="1">
    <source>
        <dbReference type="ARBA" id="ARBA00004196"/>
    </source>
</evidence>